<evidence type="ECO:0000256" key="1">
    <source>
        <dbReference type="ARBA" id="ARBA00022857"/>
    </source>
</evidence>
<dbReference type="RefSeq" id="XP_064666990.1">
    <property type="nucleotide sequence ID" value="XM_064813818.1"/>
</dbReference>
<dbReference type="Gene3D" id="3.40.50.720">
    <property type="entry name" value="NAD(P)-binding Rossmann-like Domain"/>
    <property type="match status" value="1"/>
</dbReference>
<keyword evidence="1" id="KW-0521">NADP</keyword>
<evidence type="ECO:0000259" key="3">
    <source>
        <dbReference type="Pfam" id="PF05368"/>
    </source>
</evidence>
<comment type="caution">
    <text evidence="4">The sequence shown here is derived from an EMBL/GenBank/DDBJ whole genome shotgun (WGS) entry which is preliminary data.</text>
</comment>
<dbReference type="Proteomes" id="UP001302812">
    <property type="component" value="Unassembled WGS sequence"/>
</dbReference>
<dbReference type="PANTHER" id="PTHR47706">
    <property type="entry name" value="NMRA-LIKE FAMILY PROTEIN"/>
    <property type="match status" value="1"/>
</dbReference>
<reference evidence="4" key="1">
    <citation type="journal article" date="2023" name="Mol. Phylogenet. Evol.">
        <title>Genome-scale phylogeny and comparative genomics of the fungal order Sordariales.</title>
        <authorList>
            <person name="Hensen N."/>
            <person name="Bonometti L."/>
            <person name="Westerberg I."/>
            <person name="Brannstrom I.O."/>
            <person name="Guillou S."/>
            <person name="Cros-Aarteil S."/>
            <person name="Calhoun S."/>
            <person name="Haridas S."/>
            <person name="Kuo A."/>
            <person name="Mondo S."/>
            <person name="Pangilinan J."/>
            <person name="Riley R."/>
            <person name="LaButti K."/>
            <person name="Andreopoulos B."/>
            <person name="Lipzen A."/>
            <person name="Chen C."/>
            <person name="Yan M."/>
            <person name="Daum C."/>
            <person name="Ng V."/>
            <person name="Clum A."/>
            <person name="Steindorff A."/>
            <person name="Ohm R.A."/>
            <person name="Martin F."/>
            <person name="Silar P."/>
            <person name="Natvig D.O."/>
            <person name="Lalanne C."/>
            <person name="Gautier V."/>
            <person name="Ament-Velasquez S.L."/>
            <person name="Kruys A."/>
            <person name="Hutchinson M.I."/>
            <person name="Powell A.J."/>
            <person name="Barry K."/>
            <person name="Miller A.N."/>
            <person name="Grigoriev I.V."/>
            <person name="Debuchy R."/>
            <person name="Gladieux P."/>
            <person name="Hiltunen Thoren M."/>
            <person name="Johannesson H."/>
        </authorList>
    </citation>
    <scope>NUCLEOTIDE SEQUENCE</scope>
    <source>
        <strain evidence="4">CBS 508.74</strain>
    </source>
</reference>
<reference evidence="4" key="2">
    <citation type="submission" date="2023-05" db="EMBL/GenBank/DDBJ databases">
        <authorList>
            <consortium name="Lawrence Berkeley National Laboratory"/>
            <person name="Steindorff A."/>
            <person name="Hensen N."/>
            <person name="Bonometti L."/>
            <person name="Westerberg I."/>
            <person name="Brannstrom I.O."/>
            <person name="Guillou S."/>
            <person name="Cros-Aarteil S."/>
            <person name="Calhoun S."/>
            <person name="Haridas S."/>
            <person name="Kuo A."/>
            <person name="Mondo S."/>
            <person name="Pangilinan J."/>
            <person name="Riley R."/>
            <person name="Labutti K."/>
            <person name="Andreopoulos B."/>
            <person name="Lipzen A."/>
            <person name="Chen C."/>
            <person name="Yanf M."/>
            <person name="Daum C."/>
            <person name="Ng V."/>
            <person name="Clum A."/>
            <person name="Ohm R."/>
            <person name="Martin F."/>
            <person name="Silar P."/>
            <person name="Natvig D."/>
            <person name="Lalanne C."/>
            <person name="Gautier V."/>
            <person name="Ament-Velasquez S.L."/>
            <person name="Kruys A."/>
            <person name="Hutchinson M.I."/>
            <person name="Powell A.J."/>
            <person name="Barry K."/>
            <person name="Miller A.N."/>
            <person name="Grigoriev I.V."/>
            <person name="Debuchy R."/>
            <person name="Gladieux P."/>
            <person name="Thoren M.H."/>
            <person name="Johannesson H."/>
        </authorList>
    </citation>
    <scope>NUCLEOTIDE SEQUENCE</scope>
    <source>
        <strain evidence="4">CBS 508.74</strain>
    </source>
</reference>
<keyword evidence="2" id="KW-0560">Oxidoreductase</keyword>
<dbReference type="PANTHER" id="PTHR47706:SF5">
    <property type="entry name" value="ISOFLAVONE REDUCTASE"/>
    <property type="match status" value="1"/>
</dbReference>
<accession>A0AAN6T8S5</accession>
<dbReference type="EMBL" id="MU853356">
    <property type="protein sequence ID" value="KAK4109420.1"/>
    <property type="molecule type" value="Genomic_DNA"/>
</dbReference>
<keyword evidence="5" id="KW-1185">Reference proteome</keyword>
<evidence type="ECO:0000313" key="5">
    <source>
        <dbReference type="Proteomes" id="UP001302812"/>
    </source>
</evidence>
<gene>
    <name evidence="4" type="ORF">N656DRAFT_771012</name>
</gene>
<dbReference type="InterPro" id="IPR051609">
    <property type="entry name" value="NmrA/Isoflavone_reductase-like"/>
</dbReference>
<sequence length="327" mass="36481">MRQRSNRPSMMRIAIAGAGGFAQILAQQISQTAHALLVISRTPHPELEEFCPGCQVAVIDYGDAETLRYTLRGVDLLISTIAGNEQLNLIDAARKARVRVFVPSEFEGDLSHRPANDPLDRGSHSALDLLERWSQSKSHPMRYTVFSCGIFMERFGPGGLQTYNIGAGCGVQGPNDYLVNIEDARAEIVPANSSGRPAHVSLTSVYDVAQFVTAAIEMGLDNWPKEFRMRGDAMTVQELVRTCSNVRGVPFSVVSHPYQDAEALAEASQQSGDWAQWYYYQRLLQTANGRYHVRQVNLNDAVNQSEIYQVQPMRFSTWLERIWGPAM</sequence>
<dbReference type="SUPFAM" id="SSF51735">
    <property type="entry name" value="NAD(P)-binding Rossmann-fold domains"/>
    <property type="match status" value="1"/>
</dbReference>
<dbReference type="GeneID" id="89937943"/>
<evidence type="ECO:0000313" key="4">
    <source>
        <dbReference type="EMBL" id="KAK4109420.1"/>
    </source>
</evidence>
<dbReference type="AlphaFoldDB" id="A0AAN6T8S5"/>
<dbReference type="Pfam" id="PF05368">
    <property type="entry name" value="NmrA"/>
    <property type="match status" value="1"/>
</dbReference>
<dbReference type="InterPro" id="IPR008030">
    <property type="entry name" value="NmrA-like"/>
</dbReference>
<dbReference type="GO" id="GO:0016491">
    <property type="term" value="F:oxidoreductase activity"/>
    <property type="evidence" value="ECO:0007669"/>
    <property type="project" value="UniProtKB-KW"/>
</dbReference>
<proteinExistence type="predicted"/>
<evidence type="ECO:0000256" key="2">
    <source>
        <dbReference type="ARBA" id="ARBA00023002"/>
    </source>
</evidence>
<name>A0AAN6T8S5_9PEZI</name>
<feature type="domain" description="NmrA-like" evidence="3">
    <location>
        <begin position="13"/>
        <end position="264"/>
    </location>
</feature>
<protein>
    <submittedName>
        <fullName evidence="4">NAD(P)-binding protein</fullName>
    </submittedName>
</protein>
<organism evidence="4 5">
    <name type="scientific">Canariomyces notabilis</name>
    <dbReference type="NCBI Taxonomy" id="2074819"/>
    <lineage>
        <taxon>Eukaryota</taxon>
        <taxon>Fungi</taxon>
        <taxon>Dikarya</taxon>
        <taxon>Ascomycota</taxon>
        <taxon>Pezizomycotina</taxon>
        <taxon>Sordariomycetes</taxon>
        <taxon>Sordariomycetidae</taxon>
        <taxon>Sordariales</taxon>
        <taxon>Chaetomiaceae</taxon>
        <taxon>Canariomyces</taxon>
    </lineage>
</organism>
<dbReference type="InterPro" id="IPR036291">
    <property type="entry name" value="NAD(P)-bd_dom_sf"/>
</dbReference>